<evidence type="ECO:0000256" key="2">
    <source>
        <dbReference type="ARBA" id="ARBA00003949"/>
    </source>
</evidence>
<dbReference type="EMBL" id="PXYX01000006">
    <property type="protein sequence ID" value="PSR28614.1"/>
    <property type="molecule type" value="Genomic_DNA"/>
</dbReference>
<comment type="catalytic activity">
    <reaction evidence="10 15">
        <text>2'-deoxycytidine + H2O + H(+) = 2'-deoxyuridine + NH4(+)</text>
        <dbReference type="Rhea" id="RHEA:13433"/>
        <dbReference type="ChEBI" id="CHEBI:15377"/>
        <dbReference type="ChEBI" id="CHEBI:15378"/>
        <dbReference type="ChEBI" id="CHEBI:15698"/>
        <dbReference type="ChEBI" id="CHEBI:16450"/>
        <dbReference type="ChEBI" id="CHEBI:28938"/>
        <dbReference type="EC" id="3.5.4.5"/>
    </reaction>
</comment>
<feature type="binding site" evidence="14">
    <location>
        <position position="102"/>
    </location>
    <ligand>
        <name>Zn(2+)</name>
        <dbReference type="ChEBI" id="CHEBI:29105"/>
        <note>catalytic</note>
    </ligand>
</feature>
<dbReference type="GO" id="GO:0004126">
    <property type="term" value="F:cytidine deaminase activity"/>
    <property type="evidence" value="ECO:0007669"/>
    <property type="project" value="UniProtKB-UniRule"/>
</dbReference>
<feature type="binding site" evidence="14">
    <location>
        <position position="99"/>
    </location>
    <ligand>
        <name>Zn(2+)</name>
        <dbReference type="ChEBI" id="CHEBI:29105"/>
        <note>catalytic</note>
    </ligand>
</feature>
<evidence type="ECO:0000256" key="10">
    <source>
        <dbReference type="ARBA" id="ARBA00049252"/>
    </source>
</evidence>
<dbReference type="Gene3D" id="3.40.140.10">
    <property type="entry name" value="Cytidine Deaminase, domain 2"/>
    <property type="match status" value="1"/>
</dbReference>
<dbReference type="EC" id="3.5.4.5" evidence="4 15"/>
<dbReference type="InterPro" id="IPR016192">
    <property type="entry name" value="APOBEC/CMP_deaminase_Zn-bd"/>
</dbReference>
<evidence type="ECO:0000256" key="3">
    <source>
        <dbReference type="ARBA" id="ARBA00006576"/>
    </source>
</evidence>
<dbReference type="NCBIfam" id="NF004064">
    <property type="entry name" value="PRK05578.1"/>
    <property type="match status" value="1"/>
</dbReference>
<evidence type="ECO:0000256" key="1">
    <source>
        <dbReference type="ARBA" id="ARBA00001947"/>
    </source>
</evidence>
<dbReference type="GO" id="GO:0055086">
    <property type="term" value="P:nucleobase-containing small molecule metabolic process"/>
    <property type="evidence" value="ECO:0007669"/>
    <property type="project" value="UniProtKB-ARBA"/>
</dbReference>
<feature type="domain" description="CMP/dCMP-type deaminase" evidence="16">
    <location>
        <begin position="15"/>
        <end position="140"/>
    </location>
</feature>
<proteinExistence type="inferred from homology"/>
<comment type="caution">
    <text evidence="17">The sequence shown here is derived from an EMBL/GenBank/DDBJ whole genome shotgun (WGS) entry which is preliminary data.</text>
</comment>
<dbReference type="PANTHER" id="PTHR11644">
    <property type="entry name" value="CYTIDINE DEAMINASE"/>
    <property type="match status" value="1"/>
</dbReference>
<dbReference type="GO" id="GO:0072527">
    <property type="term" value="P:pyrimidine-containing compound metabolic process"/>
    <property type="evidence" value="ECO:0007669"/>
    <property type="project" value="UniProtKB-ARBA"/>
</dbReference>
<comment type="catalytic activity">
    <reaction evidence="11 15">
        <text>cytidine + H2O + H(+) = uridine + NH4(+)</text>
        <dbReference type="Rhea" id="RHEA:16069"/>
        <dbReference type="ChEBI" id="CHEBI:15377"/>
        <dbReference type="ChEBI" id="CHEBI:15378"/>
        <dbReference type="ChEBI" id="CHEBI:16704"/>
        <dbReference type="ChEBI" id="CHEBI:17562"/>
        <dbReference type="ChEBI" id="CHEBI:28938"/>
        <dbReference type="EC" id="3.5.4.5"/>
    </reaction>
</comment>
<evidence type="ECO:0000256" key="13">
    <source>
        <dbReference type="PIRSR" id="PIRSR606262-2"/>
    </source>
</evidence>
<evidence type="ECO:0000256" key="4">
    <source>
        <dbReference type="ARBA" id="ARBA00012783"/>
    </source>
</evidence>
<evidence type="ECO:0000259" key="16">
    <source>
        <dbReference type="PROSITE" id="PS51747"/>
    </source>
</evidence>
<dbReference type="Pfam" id="PF00383">
    <property type="entry name" value="dCMP_cyt_deam_1"/>
    <property type="match status" value="1"/>
</dbReference>
<comment type="function">
    <text evidence="2 15">This enzyme scavenges exogenous and endogenous cytidine and 2'-deoxycytidine for UMP synthesis.</text>
</comment>
<dbReference type="PROSITE" id="PS51747">
    <property type="entry name" value="CYT_DCMP_DEAMINASES_2"/>
    <property type="match status" value="1"/>
</dbReference>
<dbReference type="GO" id="GO:0042802">
    <property type="term" value="F:identical protein binding"/>
    <property type="evidence" value="ECO:0007669"/>
    <property type="project" value="UniProtKB-ARBA"/>
</dbReference>
<keyword evidence="8 14" id="KW-0862">Zinc</keyword>
<evidence type="ECO:0000256" key="8">
    <source>
        <dbReference type="ARBA" id="ARBA00022833"/>
    </source>
</evidence>
<dbReference type="InterPro" id="IPR006262">
    <property type="entry name" value="Cyt_deam_tetra"/>
</dbReference>
<feature type="binding site" evidence="14">
    <location>
        <position position="67"/>
    </location>
    <ligand>
        <name>Zn(2+)</name>
        <dbReference type="ChEBI" id="CHEBI:29105"/>
        <note>catalytic</note>
    </ligand>
</feature>
<feature type="active site" description="Proton donor" evidence="12">
    <location>
        <position position="69"/>
    </location>
</feature>
<evidence type="ECO:0000313" key="18">
    <source>
        <dbReference type="Proteomes" id="UP000242705"/>
    </source>
</evidence>
<organism evidence="17 18">
    <name type="scientific">Sulfobacillus thermosulfidooxidans</name>
    <dbReference type="NCBI Taxonomy" id="28034"/>
    <lineage>
        <taxon>Bacteria</taxon>
        <taxon>Bacillati</taxon>
        <taxon>Bacillota</taxon>
        <taxon>Clostridia</taxon>
        <taxon>Eubacteriales</taxon>
        <taxon>Clostridiales Family XVII. Incertae Sedis</taxon>
        <taxon>Sulfobacillus</taxon>
    </lineage>
</organism>
<reference evidence="17 18" key="1">
    <citation type="journal article" date="2014" name="BMC Genomics">
        <title>Comparison of environmental and isolate Sulfobacillus genomes reveals diverse carbon, sulfur, nitrogen, and hydrogen metabolisms.</title>
        <authorList>
            <person name="Justice N.B."/>
            <person name="Norman A."/>
            <person name="Brown C.T."/>
            <person name="Singh A."/>
            <person name="Thomas B.C."/>
            <person name="Banfield J.F."/>
        </authorList>
    </citation>
    <scope>NUCLEOTIDE SEQUENCE [LARGE SCALE GENOMIC DNA]</scope>
    <source>
        <strain evidence="17">AMDSBA5</strain>
    </source>
</reference>
<comment type="similarity">
    <text evidence="3 15">Belongs to the cytidine and deoxycytidylate deaminase family.</text>
</comment>
<dbReference type="PANTHER" id="PTHR11644:SF2">
    <property type="entry name" value="CYTIDINE DEAMINASE"/>
    <property type="match status" value="1"/>
</dbReference>
<sequence length="145" mass="15848">MTEWRKGDGSQVSIISPDVLREKAIAVRQHAYVPYSHFPVGAALLSRDGQIFTGCNVENASYPLSLCAERAAVASAVSSGVRQFDAIFIVGEKSLAMPCGGCRQVLSEFGDLHVYVSYGDGQETKHFWLHELLPESFQLNPSSLE</sequence>
<evidence type="ECO:0000256" key="7">
    <source>
        <dbReference type="ARBA" id="ARBA00022801"/>
    </source>
</evidence>
<dbReference type="GO" id="GO:0005829">
    <property type="term" value="C:cytosol"/>
    <property type="evidence" value="ECO:0007669"/>
    <property type="project" value="TreeGrafter"/>
</dbReference>
<feature type="binding site" evidence="13">
    <location>
        <begin position="56"/>
        <end position="62"/>
    </location>
    <ligand>
        <name>substrate</name>
    </ligand>
</feature>
<name>A0A2T2X283_SULTH</name>
<dbReference type="FunFam" id="3.40.140.10:FF:000008">
    <property type="entry name" value="Cytidine deaminase"/>
    <property type="match status" value="1"/>
</dbReference>
<comment type="cofactor">
    <cofactor evidence="1 14 15">
        <name>Zn(2+)</name>
        <dbReference type="ChEBI" id="CHEBI:29105"/>
    </cofactor>
</comment>
<dbReference type="InterPro" id="IPR050202">
    <property type="entry name" value="Cyt/Deoxycyt_deaminase"/>
</dbReference>
<evidence type="ECO:0000256" key="12">
    <source>
        <dbReference type="PIRSR" id="PIRSR606262-1"/>
    </source>
</evidence>
<keyword evidence="6 14" id="KW-0479">Metal-binding</keyword>
<evidence type="ECO:0000313" key="17">
    <source>
        <dbReference type="EMBL" id="PSR28614.1"/>
    </source>
</evidence>
<protein>
    <recommendedName>
        <fullName evidence="5 15">Cytidine deaminase</fullName>
        <ecNumber evidence="4 15">3.5.4.5</ecNumber>
    </recommendedName>
    <alternativeName>
        <fullName evidence="9 15">Cytidine aminohydrolase</fullName>
    </alternativeName>
</protein>
<evidence type="ECO:0000256" key="6">
    <source>
        <dbReference type="ARBA" id="ARBA00022723"/>
    </source>
</evidence>
<evidence type="ECO:0000256" key="5">
    <source>
        <dbReference type="ARBA" id="ARBA00018266"/>
    </source>
</evidence>
<gene>
    <name evidence="17" type="ORF">C7B47_05500</name>
</gene>
<dbReference type="AlphaFoldDB" id="A0A2T2X283"/>
<dbReference type="Proteomes" id="UP000242705">
    <property type="component" value="Unassembled WGS sequence"/>
</dbReference>
<dbReference type="NCBIfam" id="TIGR01354">
    <property type="entry name" value="cyt_deam_tetra"/>
    <property type="match status" value="1"/>
</dbReference>
<evidence type="ECO:0000256" key="15">
    <source>
        <dbReference type="RuleBase" id="RU364006"/>
    </source>
</evidence>
<dbReference type="InterPro" id="IPR002125">
    <property type="entry name" value="CMP_dCMP_dom"/>
</dbReference>
<accession>A0A2T2X283</accession>
<evidence type="ECO:0000256" key="9">
    <source>
        <dbReference type="ARBA" id="ARBA00032005"/>
    </source>
</evidence>
<dbReference type="InterPro" id="IPR016193">
    <property type="entry name" value="Cytidine_deaminase-like"/>
</dbReference>
<dbReference type="CDD" id="cd01283">
    <property type="entry name" value="cytidine_deaminase"/>
    <property type="match status" value="1"/>
</dbReference>
<evidence type="ECO:0000256" key="14">
    <source>
        <dbReference type="PIRSR" id="PIRSR606262-3"/>
    </source>
</evidence>
<keyword evidence="7 15" id="KW-0378">Hydrolase</keyword>
<evidence type="ECO:0000256" key="11">
    <source>
        <dbReference type="ARBA" id="ARBA00049558"/>
    </source>
</evidence>
<dbReference type="GO" id="GO:0008270">
    <property type="term" value="F:zinc ion binding"/>
    <property type="evidence" value="ECO:0007669"/>
    <property type="project" value="UniProtKB-UniRule"/>
</dbReference>
<dbReference type="SUPFAM" id="SSF53927">
    <property type="entry name" value="Cytidine deaminase-like"/>
    <property type="match status" value="1"/>
</dbReference>
<dbReference type="PROSITE" id="PS00903">
    <property type="entry name" value="CYT_DCMP_DEAMINASES_1"/>
    <property type="match status" value="1"/>
</dbReference>